<dbReference type="AlphaFoldDB" id="A0A6L5YZE5"/>
<dbReference type="EMBL" id="WIND01000004">
    <property type="protein sequence ID" value="MSU89588.1"/>
    <property type="molecule type" value="Genomic_DNA"/>
</dbReference>
<name>A0A6L5YZE5_9RHOB</name>
<evidence type="ECO:0000313" key="3">
    <source>
        <dbReference type="Proteomes" id="UP000474957"/>
    </source>
</evidence>
<feature type="region of interest" description="Disordered" evidence="1">
    <location>
        <begin position="64"/>
        <end position="83"/>
    </location>
</feature>
<evidence type="ECO:0000313" key="2">
    <source>
        <dbReference type="EMBL" id="MSU89588.1"/>
    </source>
</evidence>
<accession>A0A6L5YZE5</accession>
<reference evidence="2 3" key="1">
    <citation type="submission" date="2019-10" db="EMBL/GenBank/DDBJ databases">
        <title>Cognatihalovulum marinum gen. nov. sp. nov., a new member of the family Rhodobacteraceae isolated from deep seawater of the Northwest Indian Ocean.</title>
        <authorList>
            <person name="Ruan C."/>
            <person name="Wang J."/>
            <person name="Zheng X."/>
            <person name="Song L."/>
            <person name="Zhu Y."/>
            <person name="Huang Y."/>
            <person name="Lu Z."/>
            <person name="Du W."/>
            <person name="Huang L."/>
            <person name="Dai X."/>
        </authorList>
    </citation>
    <scope>NUCLEOTIDE SEQUENCE [LARGE SCALE GENOMIC DNA]</scope>
    <source>
        <strain evidence="2 3">2CG4</strain>
    </source>
</reference>
<gene>
    <name evidence="2" type="ORF">GE300_08155</name>
</gene>
<organism evidence="2 3">
    <name type="scientific">Halovulum marinum</name>
    <dbReference type="NCBI Taxonomy" id="2662447"/>
    <lineage>
        <taxon>Bacteria</taxon>
        <taxon>Pseudomonadati</taxon>
        <taxon>Pseudomonadota</taxon>
        <taxon>Alphaproteobacteria</taxon>
        <taxon>Rhodobacterales</taxon>
        <taxon>Paracoccaceae</taxon>
        <taxon>Halovulum</taxon>
    </lineage>
</organism>
<protein>
    <submittedName>
        <fullName evidence="2">Uncharacterized protein</fullName>
    </submittedName>
</protein>
<proteinExistence type="predicted"/>
<keyword evidence="3" id="KW-1185">Reference proteome</keyword>
<evidence type="ECO:0000256" key="1">
    <source>
        <dbReference type="SAM" id="MobiDB-lite"/>
    </source>
</evidence>
<dbReference type="Proteomes" id="UP000474957">
    <property type="component" value="Unassembled WGS sequence"/>
</dbReference>
<sequence>MDKPALSGRATRLPEGMMVETAKLHGSTGLAVTVRNGSVLYAVAVDDELDVSIIDRPHCAEEWRARADDPHAPPAQKPPQTRR</sequence>
<comment type="caution">
    <text evidence="2">The sequence shown here is derived from an EMBL/GenBank/DDBJ whole genome shotgun (WGS) entry which is preliminary data.</text>
</comment>
<dbReference type="RefSeq" id="WP_154446062.1">
    <property type="nucleotide sequence ID" value="NZ_WIND01000004.1"/>
</dbReference>